<organism evidence="1 2">
    <name type="scientific">Kutzneria viridogrisea</name>
    <dbReference type="NCBI Taxonomy" id="47990"/>
    <lineage>
        <taxon>Bacteria</taxon>
        <taxon>Bacillati</taxon>
        <taxon>Actinomycetota</taxon>
        <taxon>Actinomycetes</taxon>
        <taxon>Pseudonocardiales</taxon>
        <taxon>Pseudonocardiaceae</taxon>
        <taxon>Kutzneria</taxon>
    </lineage>
</organism>
<gene>
    <name evidence="1" type="ORF">BC739_005673</name>
</gene>
<accession>A0ABR6BNI0</accession>
<evidence type="ECO:0000313" key="1">
    <source>
        <dbReference type="EMBL" id="MBA8928456.1"/>
    </source>
</evidence>
<dbReference type="CDD" id="cd00093">
    <property type="entry name" value="HTH_XRE"/>
    <property type="match status" value="1"/>
</dbReference>
<name>A0ABR6BNI0_9PSEU</name>
<sequence length="94" mass="10794">MQSTISELIVHLRTEHGLTQYELAVQLAGVSDNDAITREEVSRWERGKRIPGPYWRGWLSEVLGYPKDKWESAAVNARRSRHIVPRQRSHDSGA</sequence>
<evidence type="ECO:0000313" key="2">
    <source>
        <dbReference type="Proteomes" id="UP000517916"/>
    </source>
</evidence>
<dbReference type="Proteomes" id="UP000517916">
    <property type="component" value="Unassembled WGS sequence"/>
</dbReference>
<dbReference type="RefSeq" id="WP_042220355.1">
    <property type="nucleotide sequence ID" value="NZ_BAAABQ010000073.1"/>
</dbReference>
<dbReference type="Gene3D" id="1.10.260.40">
    <property type="entry name" value="lambda repressor-like DNA-binding domains"/>
    <property type="match status" value="1"/>
</dbReference>
<dbReference type="InterPro" id="IPR010982">
    <property type="entry name" value="Lambda_DNA-bd_dom_sf"/>
</dbReference>
<dbReference type="EMBL" id="JACJID010000004">
    <property type="protein sequence ID" value="MBA8928456.1"/>
    <property type="molecule type" value="Genomic_DNA"/>
</dbReference>
<protein>
    <submittedName>
        <fullName evidence="1">Transcriptional regulator with XRE-family HTH domain</fullName>
    </submittedName>
</protein>
<comment type="caution">
    <text evidence="1">The sequence shown here is derived from an EMBL/GenBank/DDBJ whole genome shotgun (WGS) entry which is preliminary data.</text>
</comment>
<keyword evidence="2" id="KW-1185">Reference proteome</keyword>
<dbReference type="InterPro" id="IPR001387">
    <property type="entry name" value="Cro/C1-type_HTH"/>
</dbReference>
<dbReference type="SUPFAM" id="SSF47413">
    <property type="entry name" value="lambda repressor-like DNA-binding domains"/>
    <property type="match status" value="1"/>
</dbReference>
<proteinExistence type="predicted"/>
<reference evidence="1 2" key="1">
    <citation type="submission" date="2020-08" db="EMBL/GenBank/DDBJ databases">
        <title>Genomic Encyclopedia of Archaeal and Bacterial Type Strains, Phase II (KMG-II): from individual species to whole genera.</title>
        <authorList>
            <person name="Goeker M."/>
        </authorList>
    </citation>
    <scope>NUCLEOTIDE SEQUENCE [LARGE SCALE GENOMIC DNA]</scope>
    <source>
        <strain evidence="1 2">DSM 43850</strain>
    </source>
</reference>